<dbReference type="EMBL" id="CAXAMM010014324">
    <property type="protein sequence ID" value="CAK9033424.1"/>
    <property type="molecule type" value="Genomic_DNA"/>
</dbReference>
<dbReference type="Proteomes" id="UP001642464">
    <property type="component" value="Unassembled WGS sequence"/>
</dbReference>
<evidence type="ECO:0000313" key="1">
    <source>
        <dbReference type="EMBL" id="CAK9033424.1"/>
    </source>
</evidence>
<evidence type="ECO:0000313" key="3">
    <source>
        <dbReference type="Proteomes" id="UP001642464"/>
    </source>
</evidence>
<feature type="non-terminal residue" evidence="1">
    <location>
        <position position="1"/>
    </location>
</feature>
<name>A0ABP0L482_9DINO</name>
<evidence type="ECO:0000313" key="2">
    <source>
        <dbReference type="EMBL" id="CAK9033487.1"/>
    </source>
</evidence>
<organism evidence="1 3">
    <name type="scientific">Durusdinium trenchii</name>
    <dbReference type="NCBI Taxonomy" id="1381693"/>
    <lineage>
        <taxon>Eukaryota</taxon>
        <taxon>Sar</taxon>
        <taxon>Alveolata</taxon>
        <taxon>Dinophyceae</taxon>
        <taxon>Suessiales</taxon>
        <taxon>Symbiodiniaceae</taxon>
        <taxon>Durusdinium</taxon>
    </lineage>
</organism>
<sequence length="126" mass="14401">KGDKVTTTTEVLLELPFNEHLTSIMDDMKQDEPVKDMLRNVISDEFRVSFKTHYWGLHCNSTDGEVVCPAWMVPPSEVAHPTLVLGQDDAVNMFKEIKFKGVPILYSTTFLKFNDEEETPVVVKRI</sequence>
<reference evidence="1 3" key="1">
    <citation type="submission" date="2024-02" db="EMBL/GenBank/DDBJ databases">
        <authorList>
            <person name="Chen Y."/>
            <person name="Shah S."/>
            <person name="Dougan E. K."/>
            <person name="Thang M."/>
            <person name="Chan C."/>
        </authorList>
    </citation>
    <scope>NUCLEOTIDE SEQUENCE [LARGE SCALE GENOMIC DNA]</scope>
</reference>
<keyword evidence="3" id="KW-1185">Reference proteome</keyword>
<accession>A0ABP0L482</accession>
<feature type="non-terminal residue" evidence="1">
    <location>
        <position position="126"/>
    </location>
</feature>
<protein>
    <submittedName>
        <fullName evidence="1">Uncharacterized protein</fullName>
    </submittedName>
</protein>
<dbReference type="EMBL" id="CAXAMM010014336">
    <property type="protein sequence ID" value="CAK9033487.1"/>
    <property type="molecule type" value="Genomic_DNA"/>
</dbReference>
<proteinExistence type="predicted"/>
<gene>
    <name evidence="1" type="ORF">SCF082_LOCUS20477</name>
    <name evidence="2" type="ORF">SCF082_LOCUS20506</name>
</gene>
<comment type="caution">
    <text evidence="1">The sequence shown here is derived from an EMBL/GenBank/DDBJ whole genome shotgun (WGS) entry which is preliminary data.</text>
</comment>